<gene>
    <name evidence="2" type="ORF">CXU09_05110</name>
</gene>
<dbReference type="Pfam" id="PF13302">
    <property type="entry name" value="Acetyltransf_3"/>
    <property type="match status" value="1"/>
</dbReference>
<dbReference type="SUPFAM" id="SSF55729">
    <property type="entry name" value="Acyl-CoA N-acyltransferases (Nat)"/>
    <property type="match status" value="1"/>
</dbReference>
<organism evidence="2 3">
    <name type="scientific">Akkermansia muciniphila</name>
    <dbReference type="NCBI Taxonomy" id="239935"/>
    <lineage>
        <taxon>Bacteria</taxon>
        <taxon>Pseudomonadati</taxon>
        <taxon>Verrucomicrobiota</taxon>
        <taxon>Verrucomicrobiia</taxon>
        <taxon>Verrucomicrobiales</taxon>
        <taxon>Akkermansiaceae</taxon>
        <taxon>Akkermansia</taxon>
    </lineage>
</organism>
<dbReference type="Gene3D" id="3.40.630.30">
    <property type="match status" value="1"/>
</dbReference>
<reference evidence="2 3" key="1">
    <citation type="journal article" date="2017" name="BMC Genomics">
        <title>Genome sequencing of 39 Akkermansia muciniphila isolates reveals its population structure, genomic and functional diverisity, and global distribution in mammalian gut microbiotas.</title>
        <authorList>
            <person name="Guo X."/>
            <person name="Li S."/>
            <person name="Zhang J."/>
            <person name="Wu F."/>
            <person name="Li X."/>
            <person name="Wu D."/>
            <person name="Zhang M."/>
            <person name="Ou Z."/>
            <person name="Jie Z."/>
            <person name="Yan Q."/>
            <person name="Li P."/>
            <person name="Yi J."/>
            <person name="Peng Y."/>
        </authorList>
    </citation>
    <scope>NUCLEOTIDE SEQUENCE [LARGE SCALE GENOMIC DNA]</scope>
    <source>
        <strain evidence="2 3">GP43</strain>
    </source>
</reference>
<protein>
    <submittedName>
        <fullName evidence="2">GNAT family N-acetyltransferase</fullName>
    </submittedName>
</protein>
<dbReference type="PANTHER" id="PTHR43415">
    <property type="entry name" value="SPERMIDINE N(1)-ACETYLTRANSFERASE"/>
    <property type="match status" value="1"/>
</dbReference>
<feature type="domain" description="N-acetyltransferase" evidence="1">
    <location>
        <begin position="2"/>
        <end position="166"/>
    </location>
</feature>
<evidence type="ECO:0000313" key="3">
    <source>
        <dbReference type="Proteomes" id="UP000235914"/>
    </source>
</evidence>
<dbReference type="GO" id="GO:0016747">
    <property type="term" value="F:acyltransferase activity, transferring groups other than amino-acyl groups"/>
    <property type="evidence" value="ECO:0007669"/>
    <property type="project" value="InterPro"/>
</dbReference>
<comment type="caution">
    <text evidence="2">The sequence shown here is derived from an EMBL/GenBank/DDBJ whole genome shotgun (WGS) entry which is preliminary data.</text>
</comment>
<proteinExistence type="predicted"/>
<evidence type="ECO:0000259" key="1">
    <source>
        <dbReference type="PROSITE" id="PS51186"/>
    </source>
</evidence>
<dbReference type="Proteomes" id="UP000235914">
    <property type="component" value="Unassembled WGS sequence"/>
</dbReference>
<dbReference type="RefSeq" id="WP_046436707.1">
    <property type="nucleotide sequence ID" value="NZ_CP024742.1"/>
</dbReference>
<dbReference type="PROSITE" id="PS51186">
    <property type="entry name" value="GNAT"/>
    <property type="match status" value="1"/>
</dbReference>
<name>A0AAJ2JMJ0_9BACT</name>
<dbReference type="PANTHER" id="PTHR43415:SF3">
    <property type="entry name" value="GNAT-FAMILY ACETYLTRANSFERASE"/>
    <property type="match status" value="1"/>
</dbReference>
<dbReference type="InterPro" id="IPR016181">
    <property type="entry name" value="Acyl_CoA_acyltransferase"/>
</dbReference>
<accession>A0AAJ2JMJ0</accession>
<evidence type="ECO:0000313" key="2">
    <source>
        <dbReference type="EMBL" id="PNC56957.1"/>
    </source>
</evidence>
<dbReference type="EMBL" id="PJKN01000002">
    <property type="protein sequence ID" value="PNC56957.1"/>
    <property type="molecule type" value="Genomic_DNA"/>
</dbReference>
<sequence length="166" mass="19267">MMKICLVNVSDVDEAMRSRLRVWRNSEKVSPFFLLDQVTEEQHRAWLERNVRGEDARACVIYADQVPLGLVYLPWFDRNTRCGEIGIYLYDRAFRELRPASAAYAGMMELASGELGLERLYARILEDNAASVRFHERMGFVRVPEKDEVCVKSGERKRVLMYAKAL</sequence>
<dbReference type="InterPro" id="IPR000182">
    <property type="entry name" value="GNAT_dom"/>
</dbReference>
<dbReference type="AlphaFoldDB" id="A0AAJ2JMJ0"/>